<keyword evidence="1" id="KW-1133">Transmembrane helix</keyword>
<dbReference type="RefSeq" id="WP_073091458.1">
    <property type="nucleotide sequence ID" value="NZ_FQWY01000016.1"/>
</dbReference>
<dbReference type="STRING" id="1123382.SAMN02745221_01166"/>
<reference evidence="3" key="1">
    <citation type="submission" date="2016-11" db="EMBL/GenBank/DDBJ databases">
        <authorList>
            <person name="Varghese N."/>
            <person name="Submissions S."/>
        </authorList>
    </citation>
    <scope>NUCLEOTIDE SEQUENCE [LARGE SCALE GENOMIC DNA]</scope>
    <source>
        <strain evidence="3">DSM 11003</strain>
    </source>
</reference>
<proteinExistence type="predicted"/>
<dbReference type="Pfam" id="PF14898">
    <property type="entry name" value="DUF4491"/>
    <property type="match status" value="1"/>
</dbReference>
<keyword evidence="3" id="KW-1185">Reference proteome</keyword>
<dbReference type="AlphaFoldDB" id="A0A1M5NDA9"/>
<evidence type="ECO:0000313" key="2">
    <source>
        <dbReference type="EMBL" id="SHG87467.1"/>
    </source>
</evidence>
<dbReference type="InterPro" id="IPR027890">
    <property type="entry name" value="DUF4491"/>
</dbReference>
<feature type="transmembrane region" description="Helical" evidence="1">
    <location>
        <begin position="6"/>
        <end position="23"/>
    </location>
</feature>
<keyword evidence="1" id="KW-0472">Membrane</keyword>
<protein>
    <recommendedName>
        <fullName evidence="4">DUF4491 domain-containing protein</fullName>
    </recommendedName>
</protein>
<name>A0A1M5NDA9_9FIRM</name>
<keyword evidence="1" id="KW-0812">Transmembrane</keyword>
<organism evidence="2 3">
    <name type="scientific">Thermosyntropha lipolytica DSM 11003</name>
    <dbReference type="NCBI Taxonomy" id="1123382"/>
    <lineage>
        <taxon>Bacteria</taxon>
        <taxon>Bacillati</taxon>
        <taxon>Bacillota</taxon>
        <taxon>Clostridia</taxon>
        <taxon>Eubacteriales</taxon>
        <taxon>Syntrophomonadaceae</taxon>
        <taxon>Thermosyntropha</taxon>
    </lineage>
</organism>
<evidence type="ECO:0000256" key="1">
    <source>
        <dbReference type="SAM" id="Phobius"/>
    </source>
</evidence>
<accession>A0A1M5NDA9</accession>
<sequence>MNLTGILFGLLVFLTIGIYHVLVVKIEYHLGTWPWILFLLLGLVCIYLSLVSTDETCSIFWGYFGFINLWTIRELFEQRRRVKKGWYPSKD</sequence>
<evidence type="ECO:0008006" key="4">
    <source>
        <dbReference type="Google" id="ProtNLM"/>
    </source>
</evidence>
<dbReference type="Proteomes" id="UP000242329">
    <property type="component" value="Unassembled WGS sequence"/>
</dbReference>
<feature type="transmembrane region" description="Helical" evidence="1">
    <location>
        <begin position="58"/>
        <end position="76"/>
    </location>
</feature>
<feature type="transmembrane region" description="Helical" evidence="1">
    <location>
        <begin position="35"/>
        <end position="52"/>
    </location>
</feature>
<evidence type="ECO:0000313" key="3">
    <source>
        <dbReference type="Proteomes" id="UP000242329"/>
    </source>
</evidence>
<gene>
    <name evidence="2" type="ORF">SAMN02745221_01166</name>
</gene>
<dbReference type="OrthoDB" id="9814848at2"/>
<dbReference type="EMBL" id="FQWY01000016">
    <property type="protein sequence ID" value="SHG87467.1"/>
    <property type="molecule type" value="Genomic_DNA"/>
</dbReference>